<protein>
    <submittedName>
        <fullName evidence="1">Uncharacterized protein</fullName>
    </submittedName>
</protein>
<dbReference type="EMBL" id="GBXM01093553">
    <property type="protein sequence ID" value="JAH15024.1"/>
    <property type="molecule type" value="Transcribed_RNA"/>
</dbReference>
<sequence>MSPLYIVNILIYTHYTGARSILHLSLYDNMCCLRFLIGTECRCRLLFSSV</sequence>
<reference evidence="1" key="1">
    <citation type="submission" date="2014-11" db="EMBL/GenBank/DDBJ databases">
        <authorList>
            <person name="Amaro Gonzalez C."/>
        </authorList>
    </citation>
    <scope>NUCLEOTIDE SEQUENCE</scope>
</reference>
<evidence type="ECO:0000313" key="1">
    <source>
        <dbReference type="EMBL" id="JAH15024.1"/>
    </source>
</evidence>
<reference evidence="1" key="2">
    <citation type="journal article" date="2015" name="Fish Shellfish Immunol.">
        <title>Early steps in the European eel (Anguilla anguilla)-Vibrio vulnificus interaction in the gills: Role of the RtxA13 toxin.</title>
        <authorList>
            <person name="Callol A."/>
            <person name="Pajuelo D."/>
            <person name="Ebbesson L."/>
            <person name="Teles M."/>
            <person name="MacKenzie S."/>
            <person name="Amaro C."/>
        </authorList>
    </citation>
    <scope>NUCLEOTIDE SEQUENCE</scope>
</reference>
<dbReference type="AlphaFoldDB" id="A0A0E9QE09"/>
<accession>A0A0E9QE09</accession>
<organism evidence="1">
    <name type="scientific">Anguilla anguilla</name>
    <name type="common">European freshwater eel</name>
    <name type="synonym">Muraena anguilla</name>
    <dbReference type="NCBI Taxonomy" id="7936"/>
    <lineage>
        <taxon>Eukaryota</taxon>
        <taxon>Metazoa</taxon>
        <taxon>Chordata</taxon>
        <taxon>Craniata</taxon>
        <taxon>Vertebrata</taxon>
        <taxon>Euteleostomi</taxon>
        <taxon>Actinopterygii</taxon>
        <taxon>Neopterygii</taxon>
        <taxon>Teleostei</taxon>
        <taxon>Anguilliformes</taxon>
        <taxon>Anguillidae</taxon>
        <taxon>Anguilla</taxon>
    </lineage>
</organism>
<name>A0A0E9QE09_ANGAN</name>
<proteinExistence type="predicted"/>